<comment type="similarity">
    <text evidence="1">Belongs to the short-chain fatty acyl-CoA assimilation regulator (ScfR) family.</text>
</comment>
<keyword evidence="5" id="KW-1185">Reference proteome</keyword>
<evidence type="ECO:0000259" key="3">
    <source>
        <dbReference type="PROSITE" id="PS50943"/>
    </source>
</evidence>
<dbReference type="SUPFAM" id="SSF47413">
    <property type="entry name" value="lambda repressor-like DNA-binding domains"/>
    <property type="match status" value="1"/>
</dbReference>
<dbReference type="EMBL" id="FOLG01000017">
    <property type="protein sequence ID" value="SFD15426.1"/>
    <property type="molecule type" value="Genomic_DNA"/>
</dbReference>
<dbReference type="Proteomes" id="UP000198728">
    <property type="component" value="Unassembled WGS sequence"/>
</dbReference>
<dbReference type="PANTHER" id="PTHR43236:SF1">
    <property type="entry name" value="BLL7220 PROTEIN"/>
    <property type="match status" value="1"/>
</dbReference>
<dbReference type="PROSITE" id="PS50943">
    <property type="entry name" value="HTH_CROC1"/>
    <property type="match status" value="1"/>
</dbReference>
<dbReference type="AlphaFoldDB" id="A0A1I1PZV9"/>
<organism evidence="4 5">
    <name type="scientific">Tropicimonas isoalkanivorans</name>
    <dbReference type="NCBI Taxonomy" id="441112"/>
    <lineage>
        <taxon>Bacteria</taxon>
        <taxon>Pseudomonadati</taxon>
        <taxon>Pseudomonadota</taxon>
        <taxon>Alphaproteobacteria</taxon>
        <taxon>Rhodobacterales</taxon>
        <taxon>Roseobacteraceae</taxon>
        <taxon>Tropicimonas</taxon>
    </lineage>
</organism>
<dbReference type="InterPro" id="IPR001387">
    <property type="entry name" value="Cro/C1-type_HTH"/>
</dbReference>
<accession>A0A1I1PZV9</accession>
<dbReference type="OrthoDB" id="9794834at2"/>
<gene>
    <name evidence="4" type="ORF">SAMN04488094_11774</name>
</gene>
<dbReference type="Pfam" id="PF06114">
    <property type="entry name" value="Peptidase_M78"/>
    <property type="match status" value="1"/>
</dbReference>
<dbReference type="Gene3D" id="1.10.260.40">
    <property type="entry name" value="lambda repressor-like DNA-binding domains"/>
    <property type="match status" value="1"/>
</dbReference>
<dbReference type="RefSeq" id="WP_093362630.1">
    <property type="nucleotide sequence ID" value="NZ_FOLG01000017.1"/>
</dbReference>
<protein>
    <submittedName>
        <fullName evidence="4">Zn-dependent peptidase ImmA, M78 family</fullName>
    </submittedName>
</protein>
<dbReference type="InterPro" id="IPR010359">
    <property type="entry name" value="IrrE_HExxH"/>
</dbReference>
<dbReference type="PANTHER" id="PTHR43236">
    <property type="entry name" value="ANTITOXIN HIGA1"/>
    <property type="match status" value="1"/>
</dbReference>
<dbReference type="STRING" id="441112.SAMN04488094_11774"/>
<evidence type="ECO:0000313" key="4">
    <source>
        <dbReference type="EMBL" id="SFD15426.1"/>
    </source>
</evidence>
<evidence type="ECO:0000256" key="2">
    <source>
        <dbReference type="SAM" id="MobiDB-lite"/>
    </source>
</evidence>
<dbReference type="Pfam" id="PF01381">
    <property type="entry name" value="HTH_3"/>
    <property type="match status" value="1"/>
</dbReference>
<dbReference type="CDD" id="cd00093">
    <property type="entry name" value="HTH_XRE"/>
    <property type="match status" value="1"/>
</dbReference>
<feature type="region of interest" description="Disordered" evidence="2">
    <location>
        <begin position="379"/>
        <end position="402"/>
    </location>
</feature>
<dbReference type="SMART" id="SM00530">
    <property type="entry name" value="HTH_XRE"/>
    <property type="match status" value="1"/>
</dbReference>
<feature type="domain" description="HTH cro/C1-type" evidence="3">
    <location>
        <begin position="24"/>
        <end position="68"/>
    </location>
</feature>
<proteinExistence type="inferred from homology"/>
<dbReference type="InterPro" id="IPR010982">
    <property type="entry name" value="Lambda_DNA-bd_dom_sf"/>
</dbReference>
<name>A0A1I1PZV9_9RHOB</name>
<sequence>MRVGTPGFVPERLVEARAARRVQSMKELALMLGVSPSSVSRWETGKQAPEADALTELAKVLRVRREFFLRPVFDSPRPMFYRKLVSTLKRDREYQTSQVSWLHEISHVLQHYVDFPELNIPDVLGGASYSQLRDEDIEDIAGELRSHWQLGDGPCTNVVAVLEKIGCVVGSIEMGTSKLDGVCSWSKSEDRPHILLSTDKMNLPRRQMDAAHELGHSVLHRNVSAKALRDDLPEIERQAFRFASAFLMPQTTYVPEVPNFSLAGLLSLKERWRVSVKAQVKRLVDLEIIPQDHATQLYKTYSAKGWNRQEPMDKEWAVPKPRMLHDALCLIVDSGTRSKEDLLSVEFTMHPGDIENLVNLPSGWFSKKTGDVVSLTLKTDTSRETGAPAGGSVIPFSRRESS</sequence>
<reference evidence="4 5" key="1">
    <citation type="submission" date="2016-10" db="EMBL/GenBank/DDBJ databases">
        <authorList>
            <person name="de Groot N.N."/>
        </authorList>
    </citation>
    <scope>NUCLEOTIDE SEQUENCE [LARGE SCALE GENOMIC DNA]</scope>
    <source>
        <strain evidence="4 5">DSM 19548</strain>
    </source>
</reference>
<evidence type="ECO:0000313" key="5">
    <source>
        <dbReference type="Proteomes" id="UP000198728"/>
    </source>
</evidence>
<dbReference type="InterPro" id="IPR052345">
    <property type="entry name" value="Rad_response_metalloprotease"/>
</dbReference>
<evidence type="ECO:0000256" key="1">
    <source>
        <dbReference type="ARBA" id="ARBA00007227"/>
    </source>
</evidence>
<dbReference type="Gene3D" id="1.10.10.2910">
    <property type="match status" value="1"/>
</dbReference>
<dbReference type="GO" id="GO:0003677">
    <property type="term" value="F:DNA binding"/>
    <property type="evidence" value="ECO:0007669"/>
    <property type="project" value="InterPro"/>
</dbReference>